<evidence type="ECO:0000313" key="3">
    <source>
        <dbReference type="Proteomes" id="UP001145799"/>
    </source>
</evidence>
<dbReference type="EMBL" id="JAPZVQ010000027">
    <property type="protein sequence ID" value="MDA1388315.1"/>
    <property type="molecule type" value="Genomic_DNA"/>
</dbReference>
<dbReference type="AlphaFoldDB" id="A0A9X3PN23"/>
<evidence type="ECO:0000313" key="1">
    <source>
        <dbReference type="EMBL" id="MDA1388315.1"/>
    </source>
</evidence>
<organism evidence="1 3">
    <name type="scientific">Glycomyces lechevalierae</name>
    <dbReference type="NCBI Taxonomy" id="256034"/>
    <lineage>
        <taxon>Bacteria</taxon>
        <taxon>Bacillati</taxon>
        <taxon>Actinomycetota</taxon>
        <taxon>Actinomycetes</taxon>
        <taxon>Glycomycetales</taxon>
        <taxon>Glycomycetaceae</taxon>
        <taxon>Glycomyces</taxon>
    </lineage>
</organism>
<proteinExistence type="predicted"/>
<reference evidence="1" key="1">
    <citation type="submission" date="2022-12" db="EMBL/GenBank/DDBJ databases">
        <title>Gycomyces niveus sp.nov., a novel actinomycete isolated from soil in Shouguang.</title>
        <authorList>
            <person name="Yang X."/>
        </authorList>
    </citation>
    <scope>NUCLEOTIDE SEQUENCE</scope>
    <source>
        <strain evidence="1">DSM 44724</strain>
    </source>
</reference>
<reference evidence="2 4" key="2">
    <citation type="submission" date="2023-07" db="EMBL/GenBank/DDBJ databases">
        <title>Sequencing the genomes of 1000 actinobacteria strains.</title>
        <authorList>
            <person name="Klenk H.-P."/>
        </authorList>
    </citation>
    <scope>NUCLEOTIDE SEQUENCE [LARGE SCALE GENOMIC DNA]</scope>
    <source>
        <strain evidence="2 4">DSM 44724</strain>
    </source>
</reference>
<dbReference type="Proteomes" id="UP001183604">
    <property type="component" value="Unassembled WGS sequence"/>
</dbReference>
<keyword evidence="4" id="KW-1185">Reference proteome</keyword>
<sequence length="62" mass="6703">MRHYADHGRIDPARLTPVVLDIGEALVTKHLLDTGESPSDDYLHAIVDQAILPAIGHHPATA</sequence>
<comment type="caution">
    <text evidence="1">The sequence shown here is derived from an EMBL/GenBank/DDBJ whole genome shotgun (WGS) entry which is preliminary data.</text>
</comment>
<dbReference type="Proteomes" id="UP001145799">
    <property type="component" value="Unassembled WGS sequence"/>
</dbReference>
<dbReference type="RefSeq" id="WP_270124811.1">
    <property type="nucleotide sequence ID" value="NZ_BAAAOM010000004.1"/>
</dbReference>
<protein>
    <submittedName>
        <fullName evidence="1">Uncharacterized protein</fullName>
    </submittedName>
</protein>
<name>A0A9X3PN23_9ACTN</name>
<accession>A0A9X3PN23</accession>
<dbReference type="EMBL" id="JAVDYD010000001">
    <property type="protein sequence ID" value="MDR7338730.1"/>
    <property type="molecule type" value="Genomic_DNA"/>
</dbReference>
<evidence type="ECO:0000313" key="2">
    <source>
        <dbReference type="EMBL" id="MDR7338730.1"/>
    </source>
</evidence>
<gene>
    <name evidence="2" type="ORF">J2S69_002449</name>
    <name evidence="1" type="ORF">O2L01_25200</name>
</gene>
<evidence type="ECO:0000313" key="4">
    <source>
        <dbReference type="Proteomes" id="UP001183604"/>
    </source>
</evidence>